<dbReference type="Proteomes" id="UP000188388">
    <property type="component" value="Unassembled WGS sequence"/>
</dbReference>
<protein>
    <submittedName>
        <fullName evidence="1">Uncharacterized protein</fullName>
    </submittedName>
</protein>
<proteinExistence type="predicted"/>
<reference evidence="2" key="1">
    <citation type="submission" date="2017-01" db="EMBL/GenBank/DDBJ databases">
        <authorList>
            <person name="Brunel B."/>
        </authorList>
    </citation>
    <scope>NUCLEOTIDE SEQUENCE [LARGE SCALE GENOMIC DNA]</scope>
</reference>
<keyword evidence="2" id="KW-1185">Reference proteome</keyword>
<name>A0A1R3V1J9_9HYPH</name>
<dbReference type="EMBL" id="FTPD01000005">
    <property type="protein sequence ID" value="SIT53782.1"/>
    <property type="molecule type" value="Genomic_DNA"/>
</dbReference>
<evidence type="ECO:0000313" key="2">
    <source>
        <dbReference type="Proteomes" id="UP000188388"/>
    </source>
</evidence>
<organism evidence="1 2">
    <name type="scientific">Mesorhizobium prunaredense</name>
    <dbReference type="NCBI Taxonomy" id="1631249"/>
    <lineage>
        <taxon>Bacteria</taxon>
        <taxon>Pseudomonadati</taxon>
        <taxon>Pseudomonadota</taxon>
        <taxon>Alphaproteobacteria</taxon>
        <taxon>Hyphomicrobiales</taxon>
        <taxon>Phyllobacteriaceae</taxon>
        <taxon>Mesorhizobium</taxon>
    </lineage>
</organism>
<dbReference type="AlphaFoldDB" id="A0A1R3V1J9"/>
<gene>
    <name evidence="1" type="ORF">BQ8794_130266</name>
</gene>
<accession>A0A1R3V1J9</accession>
<sequence length="55" mass="6046">MRLSGYVRYWRTFAPSRRPLQNGKVPPCPDLPVCPREGQGWVMGVNSAGGDRASA</sequence>
<evidence type="ECO:0000313" key="1">
    <source>
        <dbReference type="EMBL" id="SIT53782.1"/>
    </source>
</evidence>